<organism evidence="1 2">
    <name type="scientific">Candidatus Dojkabacteria bacterium</name>
    <dbReference type="NCBI Taxonomy" id="2099670"/>
    <lineage>
        <taxon>Bacteria</taxon>
        <taxon>Candidatus Dojkabacteria</taxon>
    </lineage>
</organism>
<dbReference type="AlphaFoldDB" id="A0A955I729"/>
<reference evidence="1" key="1">
    <citation type="submission" date="2020-04" db="EMBL/GenBank/DDBJ databases">
        <authorList>
            <person name="Zhang T."/>
        </authorList>
    </citation>
    <scope>NUCLEOTIDE SEQUENCE</scope>
    <source>
        <strain evidence="1">HKST-UBA12</strain>
    </source>
</reference>
<comment type="caution">
    <text evidence="1">The sequence shown here is derived from an EMBL/GenBank/DDBJ whole genome shotgun (WGS) entry which is preliminary data.</text>
</comment>
<evidence type="ECO:0000313" key="1">
    <source>
        <dbReference type="EMBL" id="MCA9379092.1"/>
    </source>
</evidence>
<evidence type="ECO:0000313" key="2">
    <source>
        <dbReference type="Proteomes" id="UP000760819"/>
    </source>
</evidence>
<sequence length="204" mass="21384">MGNLVLLVLANAHQEIIVTTEHASLKTQEEVTVKSGENQSAHQAIAALVLTTKEGISVFPRTLHIPIVPLIVTLLVAAAAVRSARQARQLTKDVESSMPATMMRGELPPAIAPGLDTPTTASAPRNVSALPLREEEVVAAAGKPALLEEGLGHIQITALKCFPVSVALTTSMVMLVPPQTACAAAPRWGSEYTALIPSLANAPR</sequence>
<protein>
    <submittedName>
        <fullName evidence="1">Uncharacterized protein</fullName>
    </submittedName>
</protein>
<dbReference type="Proteomes" id="UP000760819">
    <property type="component" value="Unassembled WGS sequence"/>
</dbReference>
<proteinExistence type="predicted"/>
<dbReference type="EMBL" id="JAGQLI010000076">
    <property type="protein sequence ID" value="MCA9379092.1"/>
    <property type="molecule type" value="Genomic_DNA"/>
</dbReference>
<accession>A0A955I729</accession>
<reference evidence="1" key="2">
    <citation type="journal article" date="2021" name="Microbiome">
        <title>Successional dynamics and alternative stable states in a saline activated sludge microbial community over 9 years.</title>
        <authorList>
            <person name="Wang Y."/>
            <person name="Ye J."/>
            <person name="Ju F."/>
            <person name="Liu L."/>
            <person name="Boyd J.A."/>
            <person name="Deng Y."/>
            <person name="Parks D.H."/>
            <person name="Jiang X."/>
            <person name="Yin X."/>
            <person name="Woodcroft B.J."/>
            <person name="Tyson G.W."/>
            <person name="Hugenholtz P."/>
            <person name="Polz M.F."/>
            <person name="Zhang T."/>
        </authorList>
    </citation>
    <scope>NUCLEOTIDE SEQUENCE</scope>
    <source>
        <strain evidence="1">HKST-UBA12</strain>
    </source>
</reference>
<name>A0A955I729_9BACT</name>
<gene>
    <name evidence="1" type="ORF">KC640_01565</name>
</gene>